<comment type="similarity">
    <text evidence="1">Belongs to the sulfatase family.</text>
</comment>
<feature type="region of interest" description="Disordered" evidence="4">
    <location>
        <begin position="351"/>
        <end position="370"/>
    </location>
</feature>
<dbReference type="CDD" id="cd16032">
    <property type="entry name" value="choline-sulfatase"/>
    <property type="match status" value="1"/>
</dbReference>
<dbReference type="Gene3D" id="3.40.720.10">
    <property type="entry name" value="Alkaline Phosphatase, subunit A"/>
    <property type="match status" value="1"/>
</dbReference>
<evidence type="ECO:0000256" key="4">
    <source>
        <dbReference type="SAM" id="MobiDB-lite"/>
    </source>
</evidence>
<evidence type="ECO:0000256" key="1">
    <source>
        <dbReference type="ARBA" id="ARBA00008779"/>
    </source>
</evidence>
<dbReference type="InterPro" id="IPR000917">
    <property type="entry name" value="Sulfatase_N"/>
</dbReference>
<dbReference type="InterPro" id="IPR024607">
    <property type="entry name" value="Sulfatase_CS"/>
</dbReference>
<dbReference type="KEGG" id="bbh:BN112_2937"/>
<dbReference type="PANTHER" id="PTHR45953">
    <property type="entry name" value="IDURONATE 2-SULFATASE"/>
    <property type="match status" value="1"/>
</dbReference>
<keyword evidence="2" id="KW-0479">Metal-binding</keyword>
<dbReference type="GO" id="GO:0005737">
    <property type="term" value="C:cytoplasm"/>
    <property type="evidence" value="ECO:0007669"/>
    <property type="project" value="TreeGrafter"/>
</dbReference>
<evidence type="ECO:0000313" key="8">
    <source>
        <dbReference type="Proteomes" id="UP000007564"/>
    </source>
</evidence>
<dbReference type="InterPro" id="IPR017850">
    <property type="entry name" value="Alkaline_phosphatase_core_sf"/>
</dbReference>
<reference evidence="7 8" key="1">
    <citation type="journal article" date="2012" name="BMC Genomics">
        <title>Comparative genomics of the classical Bordetella subspecies: the evolution and exchange of virulence-associated diversity amongst closely related pathogens.</title>
        <authorList>
            <person name="Park J."/>
            <person name="Zhang Y."/>
            <person name="Buboltz A.M."/>
            <person name="Zhang X."/>
            <person name="Schuster S.C."/>
            <person name="Ahuja U."/>
            <person name="Liu M."/>
            <person name="Miller J.F."/>
            <person name="Sebaihia M."/>
            <person name="Bentley S.D."/>
            <person name="Parkhill J."/>
            <person name="Harvill E.T."/>
        </authorList>
    </citation>
    <scope>NUCLEOTIDE SEQUENCE [LARGE SCALE GENOMIC DNA]</scope>
    <source>
        <strain evidence="7 8">253</strain>
    </source>
</reference>
<gene>
    <name evidence="7" type="ORF">BN112_2937</name>
</gene>
<evidence type="ECO:0000256" key="2">
    <source>
        <dbReference type="ARBA" id="ARBA00022723"/>
    </source>
</evidence>
<dbReference type="OrthoDB" id="9766107at2"/>
<dbReference type="SUPFAM" id="SSF53649">
    <property type="entry name" value="Alkaline phosphatase-like"/>
    <property type="match status" value="1"/>
</dbReference>
<feature type="domain" description="Sulfatase N-terminal" evidence="5">
    <location>
        <begin position="7"/>
        <end position="350"/>
    </location>
</feature>
<organism evidence="7 8">
    <name type="scientific">Bordetella bronchiseptica 253</name>
    <dbReference type="NCBI Taxonomy" id="568707"/>
    <lineage>
        <taxon>Bacteria</taxon>
        <taxon>Pseudomonadati</taxon>
        <taxon>Pseudomonadota</taxon>
        <taxon>Betaproteobacteria</taxon>
        <taxon>Burkholderiales</taxon>
        <taxon>Alcaligenaceae</taxon>
        <taxon>Bordetella</taxon>
    </lineage>
</organism>
<dbReference type="InterPro" id="IPR017785">
    <property type="entry name" value="Choline-sulfatase"/>
</dbReference>
<name>A0A0C6P894_BORBO</name>
<dbReference type="EMBL" id="HE965806">
    <property type="protein sequence ID" value="CCJ54854.1"/>
    <property type="molecule type" value="Genomic_DNA"/>
</dbReference>
<feature type="compositionally biased region" description="Pro residues" evidence="4">
    <location>
        <begin position="511"/>
        <end position="520"/>
    </location>
</feature>
<feature type="domain" description="Choline sulfatase enzyme C-terminal" evidence="6">
    <location>
        <begin position="455"/>
        <end position="494"/>
    </location>
</feature>
<dbReference type="RefSeq" id="WP_003807791.1">
    <property type="nucleotide sequence ID" value="NC_019382.1"/>
</dbReference>
<proteinExistence type="inferred from homology"/>
<accession>A0A0C6P894</accession>
<dbReference type="GeneID" id="56480834"/>
<feature type="region of interest" description="Disordered" evidence="4">
    <location>
        <begin position="510"/>
        <end position="529"/>
    </location>
</feature>
<dbReference type="Proteomes" id="UP000007564">
    <property type="component" value="Chromosome"/>
</dbReference>
<evidence type="ECO:0000259" key="5">
    <source>
        <dbReference type="Pfam" id="PF00884"/>
    </source>
</evidence>
<evidence type="ECO:0000259" key="6">
    <source>
        <dbReference type="Pfam" id="PF12411"/>
    </source>
</evidence>
<dbReference type="Pfam" id="PF12411">
    <property type="entry name" value="Choline_sulf_C"/>
    <property type="match status" value="1"/>
</dbReference>
<protein>
    <submittedName>
        <fullName evidence="7">Putative sulfatase</fullName>
    </submittedName>
</protein>
<evidence type="ECO:0000313" key="7">
    <source>
        <dbReference type="EMBL" id="CCJ54854.1"/>
    </source>
</evidence>
<dbReference type="FunFam" id="3.40.720.10:FF:000032">
    <property type="entry name" value="Choline sulfatase"/>
    <property type="match status" value="1"/>
</dbReference>
<dbReference type="AlphaFoldDB" id="A0A0C6P894"/>
<evidence type="ECO:0000256" key="3">
    <source>
        <dbReference type="ARBA" id="ARBA00022801"/>
    </source>
</evidence>
<sequence length="529" mass="59575">MPQTKQPNFLFLMADQLTAFALRMYGNGVCRTPNLDRLAARSTRFANMYCNFPLCAPSRVAMLTGRLPSSVGVYDNASEFSAEVPTFLHHLALAGYSTILSGKMHFVGPEQHHGFQERLTTDIYPSDFGWTPDWREEIPIAPTGMNMRSVIEAGECRRSMQIDYDDDVVYRGVQKIYDLGRLHRDRPFFLAVSMTHPHNPYVSTREFLDLYRPEDIDMPAVPPIPFAQQDPHSQRLWYMFRQDEYDVSDAHVRAARHAYYAMVSYVDAQVGRMLDALQAMDLDESTVVVFTADHGDMLGERGLWYKWVHFDPAVRIPLLISAPGRTRPAVRHELASLVDIFPTMLELAGVSVPDDGASPPPDGRSLAQGLGVSQDEPTGVVYGEMNGEGAHAPCLAVRQGWWKLVVAEGDPPLLFNLQDDPHELRNLAGQPAARDIERQLTALVQARWDARRLHQDILHSQARRRLVQQSRLQGDFPAWDYQPFTDASRQYVRAGAQSSPALVKGKLRYPPVAPVAPQHPRPARSNLPE</sequence>
<dbReference type="GO" id="GO:0046872">
    <property type="term" value="F:metal ion binding"/>
    <property type="evidence" value="ECO:0007669"/>
    <property type="project" value="UniProtKB-KW"/>
</dbReference>
<dbReference type="HOGENOM" id="CLU_006332_9_1_4"/>
<dbReference type="NCBIfam" id="TIGR03417">
    <property type="entry name" value="chol_sulfatase"/>
    <property type="match status" value="1"/>
</dbReference>
<dbReference type="InterPro" id="IPR025863">
    <property type="entry name" value="Choline_sulf_C_dom"/>
</dbReference>
<keyword evidence="3" id="KW-0378">Hydrolase</keyword>
<dbReference type="PANTHER" id="PTHR45953:SF1">
    <property type="entry name" value="IDURONATE 2-SULFATASE"/>
    <property type="match status" value="1"/>
</dbReference>
<dbReference type="Pfam" id="PF00884">
    <property type="entry name" value="Sulfatase"/>
    <property type="match status" value="1"/>
</dbReference>
<dbReference type="GO" id="GO:0008484">
    <property type="term" value="F:sulfuric ester hydrolase activity"/>
    <property type="evidence" value="ECO:0007669"/>
    <property type="project" value="TreeGrafter"/>
</dbReference>
<dbReference type="PROSITE" id="PS00523">
    <property type="entry name" value="SULFATASE_1"/>
    <property type="match status" value="1"/>
</dbReference>